<evidence type="ECO:0000313" key="1">
    <source>
        <dbReference type="EMBL" id="MEB4592827.1"/>
    </source>
</evidence>
<reference evidence="2" key="1">
    <citation type="submission" date="2023-07" db="EMBL/GenBank/DDBJ databases">
        <title>The carbon used by Thiothrix.</title>
        <authorList>
            <person name="Chen L."/>
        </authorList>
    </citation>
    <scope>NUCLEOTIDE SEQUENCE [LARGE SCALE GENOMIC DNA]</scope>
</reference>
<protein>
    <submittedName>
        <fullName evidence="1">Uncharacterized protein</fullName>
    </submittedName>
</protein>
<accession>A0ABU6D193</accession>
<comment type="caution">
    <text evidence="1">The sequence shown here is derived from an EMBL/GenBank/DDBJ whole genome shotgun (WGS) entry which is preliminary data.</text>
</comment>
<name>A0ABU6D193_9GAMM</name>
<dbReference type="RefSeq" id="WP_324697334.1">
    <property type="nucleotide sequence ID" value="NZ_JAYMYJ010000143.1"/>
</dbReference>
<reference evidence="1 2" key="2">
    <citation type="submission" date="2024-01" db="EMBL/GenBank/DDBJ databases">
        <authorList>
            <person name="Xie X."/>
        </authorList>
    </citation>
    <scope>NUCLEOTIDE SEQUENCE [LARGE SCALE GENOMIC DNA]</scope>
    <source>
        <strain evidence="1">SCUT-1</strain>
    </source>
</reference>
<sequence>MDITQLQLESTLLLRVAKLEAENIGLNRALAYVAQQTRNSLGTITAVCFAITINIGASWLHDKYQVAAYDWMIEHETMLATDVGVRIREIIDFDTNRFVALPSGVQLIGLTPAQTQQWIQELIRTESSGNQTIVNQYGYMGIGQFGASALVAVGLVSKDKFRAACKSGALSGRDCWKGQKQWLKNNDNWLIDGGMDAFLNNKGLQIAAIVKLANLNIQDGYRMGAIHRSDSPQRHGGYAKASHLVGSGNAAKWYKYHIDTRDGNGNPASNYARQGERCITS</sequence>
<keyword evidence="2" id="KW-1185">Reference proteome</keyword>
<gene>
    <name evidence="1" type="ORF">VSS37_17745</name>
</gene>
<proteinExistence type="predicted"/>
<dbReference type="Proteomes" id="UP001308005">
    <property type="component" value="Unassembled WGS sequence"/>
</dbReference>
<organism evidence="1 2">
    <name type="scientific">Candidatus Thiothrix phosphatis</name>
    <dbReference type="NCBI Taxonomy" id="3112415"/>
    <lineage>
        <taxon>Bacteria</taxon>
        <taxon>Pseudomonadati</taxon>
        <taxon>Pseudomonadota</taxon>
        <taxon>Gammaproteobacteria</taxon>
        <taxon>Thiotrichales</taxon>
        <taxon>Thiotrichaceae</taxon>
        <taxon>Thiothrix</taxon>
    </lineage>
</organism>
<dbReference type="EMBL" id="JAYMYJ010000143">
    <property type="protein sequence ID" value="MEB4592827.1"/>
    <property type="molecule type" value="Genomic_DNA"/>
</dbReference>
<evidence type="ECO:0000313" key="2">
    <source>
        <dbReference type="Proteomes" id="UP001308005"/>
    </source>
</evidence>